<comment type="caution">
    <text evidence="1">The sequence shown here is derived from an EMBL/GenBank/DDBJ whole genome shotgun (WGS) entry which is preliminary data.</text>
</comment>
<gene>
    <name evidence="1" type="ORF">V2J94_37900</name>
</gene>
<organism evidence="1 2">
    <name type="scientific">Streptomyces asiaticus subsp. ignotus</name>
    <dbReference type="NCBI Taxonomy" id="3098222"/>
    <lineage>
        <taxon>Bacteria</taxon>
        <taxon>Bacillati</taxon>
        <taxon>Actinomycetota</taxon>
        <taxon>Actinomycetes</taxon>
        <taxon>Kitasatosporales</taxon>
        <taxon>Streptomycetaceae</taxon>
        <taxon>Streptomyces</taxon>
        <taxon>Streptomyces violaceusniger group</taxon>
    </lineage>
</organism>
<reference evidence="1 2" key="1">
    <citation type="submission" date="2023-11" db="EMBL/GenBank/DDBJ databases">
        <title>30 novel species of actinomycetes from the DSMZ collection.</title>
        <authorList>
            <person name="Nouioui I."/>
        </authorList>
    </citation>
    <scope>NUCLEOTIDE SEQUENCE [LARGE SCALE GENOMIC DNA]</scope>
    <source>
        <strain evidence="1 2">DSM 41524</strain>
    </source>
</reference>
<accession>A0ABU7Q870</accession>
<keyword evidence="2" id="KW-1185">Reference proteome</keyword>
<dbReference type="RefSeq" id="WP_330814317.1">
    <property type="nucleotide sequence ID" value="NZ_JAZBJO010000037.1"/>
</dbReference>
<evidence type="ECO:0000313" key="1">
    <source>
        <dbReference type="EMBL" id="MEE4597588.1"/>
    </source>
</evidence>
<proteinExistence type="predicted"/>
<protein>
    <submittedName>
        <fullName evidence="1">Uncharacterized protein</fullName>
    </submittedName>
</protein>
<evidence type="ECO:0000313" key="2">
    <source>
        <dbReference type="Proteomes" id="UP001354709"/>
    </source>
</evidence>
<sequence length="236" mass="26359">MPFIGGETTGSYTRRLANLNGIPDEEFWLMFGTPLRPDGVVGDPLCGDGYLNRAALKRLSVMSHRPIHQLQFALPNLRAYRLLLPVDGGPVWDWPWDTTGCFLVRVCELCARLKGTSLDAYLASDATWQVCAQHGRWLDNRREPGTTAIPLFSLPKIVDAHRLRQRLERRLCAGGRAMFADAYAITSCWWNIPDLNPPVWQAADVRWDAARSALLGLVKQAVQTPAAVSGRLARRP</sequence>
<dbReference type="EMBL" id="JAZBJO010000037">
    <property type="protein sequence ID" value="MEE4597588.1"/>
    <property type="molecule type" value="Genomic_DNA"/>
</dbReference>
<name>A0ABU7Q870_9ACTN</name>
<dbReference type="Proteomes" id="UP001354709">
    <property type="component" value="Unassembled WGS sequence"/>
</dbReference>